<feature type="transmembrane region" description="Helical" evidence="7">
    <location>
        <begin position="217"/>
        <end position="242"/>
    </location>
</feature>
<feature type="transmembrane region" description="Helical" evidence="7">
    <location>
        <begin position="20"/>
        <end position="44"/>
    </location>
</feature>
<evidence type="ECO:0000313" key="9">
    <source>
        <dbReference type="EMBL" id="PIZ17859.1"/>
    </source>
</evidence>
<evidence type="ECO:0000313" key="10">
    <source>
        <dbReference type="Proteomes" id="UP000229307"/>
    </source>
</evidence>
<dbReference type="GO" id="GO:0005886">
    <property type="term" value="C:plasma membrane"/>
    <property type="evidence" value="ECO:0007669"/>
    <property type="project" value="UniProtKB-SubCell"/>
</dbReference>
<dbReference type="PROSITE" id="PS50928">
    <property type="entry name" value="ABC_TM1"/>
    <property type="match status" value="1"/>
</dbReference>
<keyword evidence="5 7" id="KW-1133">Transmembrane helix</keyword>
<dbReference type="PANTHER" id="PTHR30193">
    <property type="entry name" value="ABC TRANSPORTER PERMEASE PROTEIN"/>
    <property type="match status" value="1"/>
</dbReference>
<evidence type="ECO:0000256" key="4">
    <source>
        <dbReference type="ARBA" id="ARBA00022692"/>
    </source>
</evidence>
<reference evidence="10" key="1">
    <citation type="submission" date="2017-09" db="EMBL/GenBank/DDBJ databases">
        <title>Depth-based differentiation of microbial function through sediment-hosted aquifers and enrichment of novel symbionts in the deep terrestrial subsurface.</title>
        <authorList>
            <person name="Probst A.J."/>
            <person name="Ladd B."/>
            <person name="Jarett J.K."/>
            <person name="Geller-Mcgrath D.E."/>
            <person name="Sieber C.M.K."/>
            <person name="Emerson J.B."/>
            <person name="Anantharaman K."/>
            <person name="Thomas B.C."/>
            <person name="Malmstrom R."/>
            <person name="Stieglmeier M."/>
            <person name="Klingl A."/>
            <person name="Woyke T."/>
            <person name="Ryan C.M."/>
            <person name="Banfield J.F."/>
        </authorList>
    </citation>
    <scope>NUCLEOTIDE SEQUENCE [LARGE SCALE GENOMIC DNA]</scope>
</reference>
<dbReference type="AlphaFoldDB" id="A0A2M7SED7"/>
<keyword evidence="4 7" id="KW-0812">Transmembrane</keyword>
<dbReference type="SUPFAM" id="SSF161098">
    <property type="entry name" value="MetI-like"/>
    <property type="match status" value="1"/>
</dbReference>
<comment type="caution">
    <text evidence="9">The sequence shown here is derived from an EMBL/GenBank/DDBJ whole genome shotgun (WGS) entry which is preliminary data.</text>
</comment>
<feature type="domain" description="ABC transmembrane type-1" evidence="8">
    <location>
        <begin position="86"/>
        <end position="298"/>
    </location>
</feature>
<protein>
    <submittedName>
        <fullName evidence="9">Sugar ABC transporter permease</fullName>
    </submittedName>
</protein>
<accession>A0A2M7SED7</accession>
<feature type="transmembrane region" description="Helical" evidence="7">
    <location>
        <begin position="123"/>
        <end position="143"/>
    </location>
</feature>
<dbReference type="InterPro" id="IPR051393">
    <property type="entry name" value="ABC_transporter_permease"/>
</dbReference>
<evidence type="ECO:0000256" key="7">
    <source>
        <dbReference type="RuleBase" id="RU363032"/>
    </source>
</evidence>
<keyword evidence="6 7" id="KW-0472">Membrane</keyword>
<comment type="similarity">
    <text evidence="7">Belongs to the binding-protein-dependent transport system permease family.</text>
</comment>
<evidence type="ECO:0000256" key="5">
    <source>
        <dbReference type="ARBA" id="ARBA00022989"/>
    </source>
</evidence>
<dbReference type="InterPro" id="IPR000515">
    <property type="entry name" value="MetI-like"/>
</dbReference>
<proteinExistence type="inferred from homology"/>
<dbReference type="PANTHER" id="PTHR30193:SF37">
    <property type="entry name" value="INNER MEMBRANE ABC TRANSPORTER PERMEASE PROTEIN YCJO"/>
    <property type="match status" value="1"/>
</dbReference>
<evidence type="ECO:0000259" key="8">
    <source>
        <dbReference type="PROSITE" id="PS50928"/>
    </source>
</evidence>
<evidence type="ECO:0000256" key="3">
    <source>
        <dbReference type="ARBA" id="ARBA00022475"/>
    </source>
</evidence>
<organism evidence="9 10">
    <name type="scientific">Candidatus Desantisbacteria bacterium CG_4_10_14_0_8_um_filter_48_22</name>
    <dbReference type="NCBI Taxonomy" id="1974543"/>
    <lineage>
        <taxon>Bacteria</taxon>
        <taxon>Candidatus Desantisiibacteriota</taxon>
    </lineage>
</organism>
<sequence length="309" mass="35161">MSQISAPARRKHLRENLTGFAFLAPNGIGFLVFGFLPIFASLFLSFASWELITPIKWIGFRNFVGILGFHKDGASVFPNDPYFWKYLLNTFYFMIGIPLGMATSLILALLMNQKIKGINIFRTIYFMPVVSSMIACALLWRWIYHPEVGLLNMFLYLFHIKGPDWLGSMAWAKPSLIVMGIWKGAGYNMLLYLAALQGVPEELYEAARVDGANKWRQFWGITWPLLGPINFLMIIMGVIGGFQSFDVQYVMTGGGPANSTKTMVFYIYEKAFTMFQMGYAAAIAWILAAMIFVFTFLQWKSMGKKVFYV</sequence>
<keyword evidence="3" id="KW-1003">Cell membrane</keyword>
<dbReference type="EMBL" id="PFMR01000077">
    <property type="protein sequence ID" value="PIZ17859.1"/>
    <property type="molecule type" value="Genomic_DNA"/>
</dbReference>
<dbReference type="CDD" id="cd06261">
    <property type="entry name" value="TM_PBP2"/>
    <property type="match status" value="1"/>
</dbReference>
<dbReference type="Pfam" id="PF00528">
    <property type="entry name" value="BPD_transp_1"/>
    <property type="match status" value="1"/>
</dbReference>
<feature type="transmembrane region" description="Helical" evidence="7">
    <location>
        <begin position="176"/>
        <end position="196"/>
    </location>
</feature>
<evidence type="ECO:0000256" key="2">
    <source>
        <dbReference type="ARBA" id="ARBA00022448"/>
    </source>
</evidence>
<dbReference type="Proteomes" id="UP000229307">
    <property type="component" value="Unassembled WGS sequence"/>
</dbReference>
<dbReference type="Gene3D" id="1.10.3720.10">
    <property type="entry name" value="MetI-like"/>
    <property type="match status" value="1"/>
</dbReference>
<gene>
    <name evidence="9" type="ORF">COY52_02390</name>
</gene>
<name>A0A2M7SED7_9BACT</name>
<keyword evidence="2 7" id="KW-0813">Transport</keyword>
<dbReference type="InterPro" id="IPR035906">
    <property type="entry name" value="MetI-like_sf"/>
</dbReference>
<dbReference type="GO" id="GO:0055085">
    <property type="term" value="P:transmembrane transport"/>
    <property type="evidence" value="ECO:0007669"/>
    <property type="project" value="InterPro"/>
</dbReference>
<evidence type="ECO:0000256" key="6">
    <source>
        <dbReference type="ARBA" id="ARBA00023136"/>
    </source>
</evidence>
<feature type="transmembrane region" description="Helical" evidence="7">
    <location>
        <begin position="91"/>
        <end position="111"/>
    </location>
</feature>
<feature type="transmembrane region" description="Helical" evidence="7">
    <location>
        <begin position="277"/>
        <end position="297"/>
    </location>
</feature>
<evidence type="ECO:0000256" key="1">
    <source>
        <dbReference type="ARBA" id="ARBA00004651"/>
    </source>
</evidence>
<comment type="subcellular location">
    <subcellularLocation>
        <location evidence="1 7">Cell membrane</location>
        <topology evidence="1 7">Multi-pass membrane protein</topology>
    </subcellularLocation>
</comment>